<sequence>MELKTFLQLLRKNVFSISVSGIVIAAAVMLFSMRISDSYVSMLSVYVQKIPEQTKLGDYTYDGFYVQQAAESYTDTVVGLFESPAILSSALEKAGESAEASDVKAFGRKITVTKAAPRLIDIEVKDVSRDESTLLVKSLVEAVQSRVVGLNDQQNSGLDMQIDVVNPDPLVNLIQPLLWLNTLIGFLIGLFISTSIVVLKDYLLH</sequence>
<organism evidence="2 3">
    <name type="scientific">candidate division WWE3 bacterium</name>
    <dbReference type="NCBI Taxonomy" id="2053526"/>
    <lineage>
        <taxon>Bacteria</taxon>
        <taxon>Katanobacteria</taxon>
    </lineage>
</organism>
<keyword evidence="1" id="KW-0472">Membrane</keyword>
<reference evidence="2" key="2">
    <citation type="journal article" date="2021" name="Microbiome">
        <title>Successional dynamics and alternative stable states in a saline activated sludge microbial community over 9 years.</title>
        <authorList>
            <person name="Wang Y."/>
            <person name="Ye J."/>
            <person name="Ju F."/>
            <person name="Liu L."/>
            <person name="Boyd J.A."/>
            <person name="Deng Y."/>
            <person name="Parks D.H."/>
            <person name="Jiang X."/>
            <person name="Yin X."/>
            <person name="Woodcroft B.J."/>
            <person name="Tyson G.W."/>
            <person name="Hugenholtz P."/>
            <person name="Polz M.F."/>
            <person name="Zhang T."/>
        </authorList>
    </citation>
    <scope>NUCLEOTIDE SEQUENCE</scope>
    <source>
        <strain evidence="2">HKST-UBA01</strain>
    </source>
</reference>
<dbReference type="AlphaFoldDB" id="A0A955LGF4"/>
<evidence type="ECO:0000256" key="1">
    <source>
        <dbReference type="SAM" id="Phobius"/>
    </source>
</evidence>
<evidence type="ECO:0008006" key="4">
    <source>
        <dbReference type="Google" id="ProtNLM"/>
    </source>
</evidence>
<gene>
    <name evidence="2" type="ORF">KC571_01870</name>
</gene>
<name>A0A955LGF4_UNCKA</name>
<reference evidence="2" key="1">
    <citation type="submission" date="2020-04" db="EMBL/GenBank/DDBJ databases">
        <authorList>
            <person name="Zhang T."/>
        </authorList>
    </citation>
    <scope>NUCLEOTIDE SEQUENCE</scope>
    <source>
        <strain evidence="2">HKST-UBA01</strain>
    </source>
</reference>
<feature type="transmembrane region" description="Helical" evidence="1">
    <location>
        <begin position="12"/>
        <end position="33"/>
    </location>
</feature>
<proteinExistence type="predicted"/>
<keyword evidence="1" id="KW-0812">Transmembrane</keyword>
<keyword evidence="1" id="KW-1133">Transmembrane helix</keyword>
<evidence type="ECO:0000313" key="2">
    <source>
        <dbReference type="EMBL" id="MCA9390125.1"/>
    </source>
</evidence>
<evidence type="ECO:0000313" key="3">
    <source>
        <dbReference type="Proteomes" id="UP000701698"/>
    </source>
</evidence>
<accession>A0A955LGF4</accession>
<feature type="transmembrane region" description="Helical" evidence="1">
    <location>
        <begin position="177"/>
        <end position="199"/>
    </location>
</feature>
<dbReference type="EMBL" id="JAGQKX010000034">
    <property type="protein sequence ID" value="MCA9390125.1"/>
    <property type="molecule type" value="Genomic_DNA"/>
</dbReference>
<dbReference type="Proteomes" id="UP000701698">
    <property type="component" value="Unassembled WGS sequence"/>
</dbReference>
<protein>
    <recommendedName>
        <fullName evidence="4">Polysaccharide chain length determinant N-terminal domain-containing protein</fullName>
    </recommendedName>
</protein>
<comment type="caution">
    <text evidence="2">The sequence shown here is derived from an EMBL/GenBank/DDBJ whole genome shotgun (WGS) entry which is preliminary data.</text>
</comment>